<name>A0AAW1K7R8_SAPOF</name>
<dbReference type="Proteomes" id="UP001443914">
    <property type="component" value="Unassembled WGS sequence"/>
</dbReference>
<comment type="caution">
    <text evidence="1">The sequence shown here is derived from an EMBL/GenBank/DDBJ whole genome shotgun (WGS) entry which is preliminary data.</text>
</comment>
<gene>
    <name evidence="1" type="ORF">RND81_06G046200</name>
</gene>
<accession>A0AAW1K7R8</accession>
<sequence>MSCDGNFDVWIMKDYGVAESWVKLFSVPDELSVPLCYSTRSMSKVLVWKMKDRYKGQLMWYNVRDRKSKKVEIHDVHGIRSLYYAYVFKGSLVTVPGGQQIRQNEWH</sequence>
<organism evidence="1 2">
    <name type="scientific">Saponaria officinalis</name>
    <name type="common">Common soapwort</name>
    <name type="synonym">Lychnis saponaria</name>
    <dbReference type="NCBI Taxonomy" id="3572"/>
    <lineage>
        <taxon>Eukaryota</taxon>
        <taxon>Viridiplantae</taxon>
        <taxon>Streptophyta</taxon>
        <taxon>Embryophyta</taxon>
        <taxon>Tracheophyta</taxon>
        <taxon>Spermatophyta</taxon>
        <taxon>Magnoliopsida</taxon>
        <taxon>eudicotyledons</taxon>
        <taxon>Gunneridae</taxon>
        <taxon>Pentapetalae</taxon>
        <taxon>Caryophyllales</taxon>
        <taxon>Caryophyllaceae</taxon>
        <taxon>Caryophylleae</taxon>
        <taxon>Saponaria</taxon>
    </lineage>
</organism>
<protein>
    <recommendedName>
        <fullName evidence="3">F-box protein</fullName>
    </recommendedName>
</protein>
<dbReference type="EMBL" id="JBDFQZ010000006">
    <property type="protein sequence ID" value="KAK9713713.1"/>
    <property type="molecule type" value="Genomic_DNA"/>
</dbReference>
<evidence type="ECO:0008006" key="3">
    <source>
        <dbReference type="Google" id="ProtNLM"/>
    </source>
</evidence>
<reference evidence="1" key="1">
    <citation type="submission" date="2024-03" db="EMBL/GenBank/DDBJ databases">
        <title>WGS assembly of Saponaria officinalis var. Norfolk2.</title>
        <authorList>
            <person name="Jenkins J."/>
            <person name="Shu S."/>
            <person name="Grimwood J."/>
            <person name="Barry K."/>
            <person name="Goodstein D."/>
            <person name="Schmutz J."/>
            <person name="Leebens-Mack J."/>
            <person name="Osbourn A."/>
        </authorList>
    </citation>
    <scope>NUCLEOTIDE SEQUENCE [LARGE SCALE GENOMIC DNA]</scope>
    <source>
        <strain evidence="1">JIC</strain>
    </source>
</reference>
<proteinExistence type="predicted"/>
<dbReference type="AlphaFoldDB" id="A0AAW1K7R8"/>
<evidence type="ECO:0000313" key="1">
    <source>
        <dbReference type="EMBL" id="KAK9713713.1"/>
    </source>
</evidence>
<evidence type="ECO:0000313" key="2">
    <source>
        <dbReference type="Proteomes" id="UP001443914"/>
    </source>
</evidence>
<keyword evidence="2" id="KW-1185">Reference proteome</keyword>